<dbReference type="InterPro" id="IPR001254">
    <property type="entry name" value="Trypsin_dom"/>
</dbReference>
<feature type="chain" id="PRO_5015900759" description="Peptidase S1 domain-containing protein" evidence="3">
    <location>
        <begin position="28"/>
        <end position="407"/>
    </location>
</feature>
<proteinExistence type="predicted"/>
<dbReference type="InterPro" id="IPR043504">
    <property type="entry name" value="Peptidase_S1_PA_chymotrypsin"/>
</dbReference>
<feature type="domain" description="Peptidase S1" evidence="4">
    <location>
        <begin position="186"/>
        <end position="368"/>
    </location>
</feature>
<keyword evidence="1 3" id="KW-0732">Signal</keyword>
<reference evidence="5 6" key="1">
    <citation type="journal article" date="2018" name="Sci. Rep.">
        <title>Raphidocelis subcapitata (=Pseudokirchneriella subcapitata) provides an insight into genome evolution and environmental adaptations in the Sphaeropleales.</title>
        <authorList>
            <person name="Suzuki S."/>
            <person name="Yamaguchi H."/>
            <person name="Nakajima N."/>
            <person name="Kawachi M."/>
        </authorList>
    </citation>
    <scope>NUCLEOTIDE SEQUENCE [LARGE SCALE GENOMIC DNA]</scope>
    <source>
        <strain evidence="5 6">NIES-35</strain>
    </source>
</reference>
<evidence type="ECO:0000256" key="3">
    <source>
        <dbReference type="SAM" id="SignalP"/>
    </source>
</evidence>
<gene>
    <name evidence="5" type="ORF">Rsub_04868</name>
</gene>
<dbReference type="InterPro" id="IPR050966">
    <property type="entry name" value="Glutamyl_endopeptidase"/>
</dbReference>
<feature type="region of interest" description="Disordered" evidence="2">
    <location>
        <begin position="58"/>
        <end position="86"/>
    </location>
</feature>
<dbReference type="Proteomes" id="UP000247498">
    <property type="component" value="Unassembled WGS sequence"/>
</dbReference>
<protein>
    <recommendedName>
        <fullName evidence="4">Peptidase S1 domain-containing protein</fullName>
    </recommendedName>
</protein>
<keyword evidence="6" id="KW-1185">Reference proteome</keyword>
<evidence type="ECO:0000259" key="4">
    <source>
        <dbReference type="Pfam" id="PF00089"/>
    </source>
</evidence>
<dbReference type="PANTHER" id="PTHR15462">
    <property type="entry name" value="SERINE PROTEASE"/>
    <property type="match status" value="1"/>
</dbReference>
<evidence type="ECO:0000313" key="6">
    <source>
        <dbReference type="Proteomes" id="UP000247498"/>
    </source>
</evidence>
<evidence type="ECO:0000313" key="5">
    <source>
        <dbReference type="EMBL" id="GBF91199.1"/>
    </source>
</evidence>
<accession>A0A2V0NV28</accession>
<evidence type="ECO:0000256" key="1">
    <source>
        <dbReference type="ARBA" id="ARBA00022729"/>
    </source>
</evidence>
<dbReference type="Gene3D" id="2.40.10.10">
    <property type="entry name" value="Trypsin-like serine proteases"/>
    <property type="match status" value="2"/>
</dbReference>
<organism evidence="5 6">
    <name type="scientific">Raphidocelis subcapitata</name>
    <dbReference type="NCBI Taxonomy" id="307507"/>
    <lineage>
        <taxon>Eukaryota</taxon>
        <taxon>Viridiplantae</taxon>
        <taxon>Chlorophyta</taxon>
        <taxon>core chlorophytes</taxon>
        <taxon>Chlorophyceae</taxon>
        <taxon>CS clade</taxon>
        <taxon>Sphaeropleales</taxon>
        <taxon>Selenastraceae</taxon>
        <taxon>Raphidocelis</taxon>
    </lineage>
</organism>
<name>A0A2V0NV28_9CHLO</name>
<dbReference type="AlphaFoldDB" id="A0A2V0NV28"/>
<dbReference type="InterPro" id="IPR009003">
    <property type="entry name" value="Peptidase_S1_PA"/>
</dbReference>
<dbReference type="PANTHER" id="PTHR15462:SF8">
    <property type="entry name" value="SERINE PROTEASE"/>
    <property type="match status" value="1"/>
</dbReference>
<evidence type="ECO:0000256" key="2">
    <source>
        <dbReference type="SAM" id="MobiDB-lite"/>
    </source>
</evidence>
<dbReference type="SUPFAM" id="SSF50494">
    <property type="entry name" value="Trypsin-like serine proteases"/>
    <property type="match status" value="1"/>
</dbReference>
<dbReference type="EMBL" id="BDRX01000022">
    <property type="protein sequence ID" value="GBF91199.1"/>
    <property type="molecule type" value="Genomic_DNA"/>
</dbReference>
<dbReference type="Pfam" id="PF00089">
    <property type="entry name" value="Trypsin"/>
    <property type="match status" value="1"/>
</dbReference>
<comment type="caution">
    <text evidence="5">The sequence shown here is derived from an EMBL/GenBank/DDBJ whole genome shotgun (WGS) entry which is preliminary data.</text>
</comment>
<dbReference type="GO" id="GO:0004252">
    <property type="term" value="F:serine-type endopeptidase activity"/>
    <property type="evidence" value="ECO:0007669"/>
    <property type="project" value="InterPro"/>
</dbReference>
<sequence length="407" mass="41807">MSHAKLRPLAGLICCLVLASAVALAAAQDEPVDAAAMAVSQAPPAAPQAPLLLEGATVKPAAAASTEGGEPEEPYQKPPRRARAGVLGAAPADAAAQGATAKAVRLSNAASREAVAKILSGEASYADPFSSPAAASYAQPSAADAARPTPQAVCGANSLVTTSYISDCRIILHYYTNRDPTKSKIKSITCSAWRIGDYYMATAGHCVYDVDLKVFATAIDVYCTGANTCNVARTTYATKMSTTPTWINTRASHDGAVIKVANKLPGSSYAIGQASEGGGDARAKAVSAGQTRSITVTGYPSQNTRAGMNCNIAAYAGACKQYSSTGKMSTTLTSKMYTSTEVDICAGHSGGSVWDNALGFMVAINHAELASPCKNYFTPLSNKANANANCERSDGGVSLLCLQGKIP</sequence>
<dbReference type="InParanoid" id="A0A2V0NV28"/>
<dbReference type="GO" id="GO:0006508">
    <property type="term" value="P:proteolysis"/>
    <property type="evidence" value="ECO:0007669"/>
    <property type="project" value="InterPro"/>
</dbReference>
<feature type="signal peptide" evidence="3">
    <location>
        <begin position="1"/>
        <end position="27"/>
    </location>
</feature>